<evidence type="ECO:0000313" key="1">
    <source>
        <dbReference type="EMBL" id="WOH00092.1"/>
    </source>
</evidence>
<dbReference type="AlphaFoldDB" id="A0A161YK51"/>
<gene>
    <name evidence="1" type="ORF">DCAR_0519448</name>
</gene>
<accession>A0A161YK51</accession>
<protein>
    <submittedName>
        <fullName evidence="1">Uncharacterized protein</fullName>
    </submittedName>
</protein>
<reference evidence="1" key="1">
    <citation type="journal article" date="2016" name="Nat. Genet.">
        <title>A high-quality carrot genome assembly provides new insights into carotenoid accumulation and asterid genome evolution.</title>
        <authorList>
            <person name="Iorizzo M."/>
            <person name="Ellison S."/>
            <person name="Senalik D."/>
            <person name="Zeng P."/>
            <person name="Satapoomin P."/>
            <person name="Huang J."/>
            <person name="Bowman M."/>
            <person name="Iovene M."/>
            <person name="Sanseverino W."/>
            <person name="Cavagnaro P."/>
            <person name="Yildiz M."/>
            <person name="Macko-Podgorni A."/>
            <person name="Moranska E."/>
            <person name="Grzebelus E."/>
            <person name="Grzebelus D."/>
            <person name="Ashrafi H."/>
            <person name="Zheng Z."/>
            <person name="Cheng S."/>
            <person name="Spooner D."/>
            <person name="Van Deynze A."/>
            <person name="Simon P."/>
        </authorList>
    </citation>
    <scope>NUCLEOTIDE SEQUENCE</scope>
    <source>
        <tissue evidence="1">Leaf</tissue>
    </source>
</reference>
<proteinExistence type="predicted"/>
<keyword evidence="2" id="KW-1185">Reference proteome</keyword>
<dbReference type="Gramene" id="KZM93749">
    <property type="protein sequence ID" value="KZM93749"/>
    <property type="gene ID" value="DCAR_016994"/>
</dbReference>
<name>A0A161YK51_DAUCS</name>
<reference evidence="1" key="2">
    <citation type="submission" date="2022-03" db="EMBL/GenBank/DDBJ databases">
        <title>Draft title - Genomic analysis of global carrot germplasm unveils the trajectory of domestication and the origin of high carotenoid orange carrot.</title>
        <authorList>
            <person name="Iorizzo M."/>
            <person name="Ellison S."/>
            <person name="Senalik D."/>
            <person name="Macko-Podgorni A."/>
            <person name="Grzebelus D."/>
            <person name="Bostan H."/>
            <person name="Rolling W."/>
            <person name="Curaba J."/>
            <person name="Simon P."/>
        </authorList>
    </citation>
    <scope>NUCLEOTIDE SEQUENCE</scope>
    <source>
        <tissue evidence="1">Leaf</tissue>
    </source>
</reference>
<evidence type="ECO:0000313" key="2">
    <source>
        <dbReference type="Proteomes" id="UP000077755"/>
    </source>
</evidence>
<sequence length="136" mass="15453">MMNDHEASTSGTKEEVEMTRMYYFETSDSSDEDCDRHSYVYEIDEDAEGELIDIPPNNVPLENIHVPPENIIPPPPPPPPYTYMKYNSQKVVLHPFTANIIGFKPNGSREPLNNFLMFSNSARGDTSGYSSTYGRR</sequence>
<organism evidence="1 2">
    <name type="scientific">Daucus carota subsp. sativus</name>
    <name type="common">Carrot</name>
    <dbReference type="NCBI Taxonomy" id="79200"/>
    <lineage>
        <taxon>Eukaryota</taxon>
        <taxon>Viridiplantae</taxon>
        <taxon>Streptophyta</taxon>
        <taxon>Embryophyta</taxon>
        <taxon>Tracheophyta</taxon>
        <taxon>Spermatophyta</taxon>
        <taxon>Magnoliopsida</taxon>
        <taxon>eudicotyledons</taxon>
        <taxon>Gunneridae</taxon>
        <taxon>Pentapetalae</taxon>
        <taxon>asterids</taxon>
        <taxon>campanulids</taxon>
        <taxon>Apiales</taxon>
        <taxon>Apiaceae</taxon>
        <taxon>Apioideae</taxon>
        <taxon>Scandiceae</taxon>
        <taxon>Daucinae</taxon>
        <taxon>Daucus</taxon>
        <taxon>Daucus sect. Daucus</taxon>
    </lineage>
</organism>
<dbReference type="EMBL" id="CP093347">
    <property type="protein sequence ID" value="WOH00092.1"/>
    <property type="molecule type" value="Genomic_DNA"/>
</dbReference>
<dbReference type="Proteomes" id="UP000077755">
    <property type="component" value="Chromosome 5"/>
</dbReference>